<name>A0A183BGM5_9TREM</name>
<evidence type="ECO:0000313" key="3">
    <source>
        <dbReference type="Proteomes" id="UP000272942"/>
    </source>
</evidence>
<reference evidence="2 3" key="2">
    <citation type="submission" date="2018-11" db="EMBL/GenBank/DDBJ databases">
        <authorList>
            <consortium name="Pathogen Informatics"/>
        </authorList>
    </citation>
    <scope>NUCLEOTIDE SEQUENCE [LARGE SCALE GENOMIC DNA]</scope>
    <source>
        <strain evidence="2 3">Egypt</strain>
    </source>
</reference>
<reference evidence="4" key="1">
    <citation type="submission" date="2016-06" db="UniProtKB">
        <authorList>
            <consortium name="WormBaseParasite"/>
        </authorList>
    </citation>
    <scope>IDENTIFICATION</scope>
</reference>
<accession>A0A183BGM5</accession>
<feature type="region of interest" description="Disordered" evidence="1">
    <location>
        <begin position="1"/>
        <end position="56"/>
    </location>
</feature>
<dbReference type="EMBL" id="UZAN01077630">
    <property type="protein sequence ID" value="VDP96185.1"/>
    <property type="molecule type" value="Genomic_DNA"/>
</dbReference>
<gene>
    <name evidence="2" type="ORF">ECPE_LOCUS18360</name>
</gene>
<feature type="compositionally biased region" description="Polar residues" evidence="1">
    <location>
        <begin position="42"/>
        <end position="56"/>
    </location>
</feature>
<dbReference type="AlphaFoldDB" id="A0A183BGM5"/>
<keyword evidence="3" id="KW-1185">Reference proteome</keyword>
<evidence type="ECO:0000313" key="2">
    <source>
        <dbReference type="EMBL" id="VDP96185.1"/>
    </source>
</evidence>
<proteinExistence type="predicted"/>
<dbReference type="Proteomes" id="UP000272942">
    <property type="component" value="Unassembled WGS sequence"/>
</dbReference>
<sequence>MDGVRSPAAVESFDDTPATIMAEAIDRATRKENHNNRRPPRSQANGEAQGTGNANVPITMADDLADETQMTGIGTGAGTGTTNNHKDVTSVSPQNFVFMLLL</sequence>
<evidence type="ECO:0000313" key="4">
    <source>
        <dbReference type="WBParaSite" id="ECPE_0001841001-mRNA-1"/>
    </source>
</evidence>
<protein>
    <submittedName>
        <fullName evidence="2 4">Uncharacterized protein</fullName>
    </submittedName>
</protein>
<feature type="region of interest" description="Disordered" evidence="1">
    <location>
        <begin position="70"/>
        <end position="89"/>
    </location>
</feature>
<dbReference type="WBParaSite" id="ECPE_0001841001-mRNA-1">
    <property type="protein sequence ID" value="ECPE_0001841001-mRNA-1"/>
    <property type="gene ID" value="ECPE_0001841001"/>
</dbReference>
<organism evidence="4">
    <name type="scientific">Echinostoma caproni</name>
    <dbReference type="NCBI Taxonomy" id="27848"/>
    <lineage>
        <taxon>Eukaryota</taxon>
        <taxon>Metazoa</taxon>
        <taxon>Spiralia</taxon>
        <taxon>Lophotrochozoa</taxon>
        <taxon>Platyhelminthes</taxon>
        <taxon>Trematoda</taxon>
        <taxon>Digenea</taxon>
        <taxon>Plagiorchiida</taxon>
        <taxon>Echinostomata</taxon>
        <taxon>Echinostomatoidea</taxon>
        <taxon>Echinostomatidae</taxon>
        <taxon>Echinostoma</taxon>
    </lineage>
</organism>
<evidence type="ECO:0000256" key="1">
    <source>
        <dbReference type="SAM" id="MobiDB-lite"/>
    </source>
</evidence>
<feature type="compositionally biased region" description="Basic and acidic residues" evidence="1">
    <location>
        <begin position="24"/>
        <end position="35"/>
    </location>
</feature>